<dbReference type="PROSITE" id="PS50110">
    <property type="entry name" value="RESPONSE_REGULATORY"/>
    <property type="match status" value="1"/>
</dbReference>
<dbReference type="Gene3D" id="3.40.50.2300">
    <property type="match status" value="1"/>
</dbReference>
<proteinExistence type="predicted"/>
<reference evidence="8" key="1">
    <citation type="journal article" date="2019" name="Int. J. Syst. Evol. Microbiol.">
        <title>The Global Catalogue of Microorganisms (GCM) 10K type strain sequencing project: providing services to taxonomists for standard genome sequencing and annotation.</title>
        <authorList>
            <consortium name="The Broad Institute Genomics Platform"/>
            <consortium name="The Broad Institute Genome Sequencing Center for Infectious Disease"/>
            <person name="Wu L."/>
            <person name="Ma J."/>
        </authorList>
    </citation>
    <scope>NUCLEOTIDE SEQUENCE [LARGE SCALE GENOMIC DNA]</scope>
    <source>
        <strain evidence="8">KCTC 12907</strain>
    </source>
</reference>
<keyword evidence="3" id="KW-0804">Transcription</keyword>
<dbReference type="SUPFAM" id="SSF46689">
    <property type="entry name" value="Homeodomain-like"/>
    <property type="match status" value="2"/>
</dbReference>
<gene>
    <name evidence="7" type="ORF">ACFQMJ_19425</name>
</gene>
<name>A0ABW2FCA5_9BACL</name>
<dbReference type="SMART" id="SM00342">
    <property type="entry name" value="HTH_ARAC"/>
    <property type="match status" value="1"/>
</dbReference>
<dbReference type="InterPro" id="IPR001789">
    <property type="entry name" value="Sig_transdc_resp-reg_receiver"/>
</dbReference>
<dbReference type="Gene3D" id="1.10.10.60">
    <property type="entry name" value="Homeodomain-like"/>
    <property type="match status" value="2"/>
</dbReference>
<evidence type="ECO:0000256" key="3">
    <source>
        <dbReference type="ARBA" id="ARBA00023163"/>
    </source>
</evidence>
<dbReference type="SMART" id="SM00448">
    <property type="entry name" value="REC"/>
    <property type="match status" value="1"/>
</dbReference>
<dbReference type="PANTHER" id="PTHR43280">
    <property type="entry name" value="ARAC-FAMILY TRANSCRIPTIONAL REGULATOR"/>
    <property type="match status" value="1"/>
</dbReference>
<dbReference type="PANTHER" id="PTHR43280:SF2">
    <property type="entry name" value="HTH-TYPE TRANSCRIPTIONAL REGULATOR EXSA"/>
    <property type="match status" value="1"/>
</dbReference>
<keyword evidence="1" id="KW-0805">Transcription regulation</keyword>
<dbReference type="CDD" id="cd17536">
    <property type="entry name" value="REC_YesN-like"/>
    <property type="match status" value="1"/>
</dbReference>
<dbReference type="InterPro" id="IPR009057">
    <property type="entry name" value="Homeodomain-like_sf"/>
</dbReference>
<evidence type="ECO:0000259" key="6">
    <source>
        <dbReference type="PROSITE" id="PS50110"/>
    </source>
</evidence>
<keyword evidence="4" id="KW-0597">Phosphoprotein</keyword>
<dbReference type="RefSeq" id="WP_378053404.1">
    <property type="nucleotide sequence ID" value="NZ_JBHMDN010000073.1"/>
</dbReference>
<evidence type="ECO:0000259" key="5">
    <source>
        <dbReference type="PROSITE" id="PS01124"/>
    </source>
</evidence>
<feature type="domain" description="Response regulatory" evidence="6">
    <location>
        <begin position="2"/>
        <end position="119"/>
    </location>
</feature>
<evidence type="ECO:0000256" key="2">
    <source>
        <dbReference type="ARBA" id="ARBA00023125"/>
    </source>
</evidence>
<dbReference type="SUPFAM" id="SSF52172">
    <property type="entry name" value="CheY-like"/>
    <property type="match status" value="1"/>
</dbReference>
<keyword evidence="2" id="KW-0238">DNA-binding</keyword>
<evidence type="ECO:0000313" key="8">
    <source>
        <dbReference type="Proteomes" id="UP001596378"/>
    </source>
</evidence>
<dbReference type="PROSITE" id="PS01124">
    <property type="entry name" value="HTH_ARAC_FAMILY_2"/>
    <property type="match status" value="1"/>
</dbReference>
<comment type="caution">
    <text evidence="7">The sequence shown here is derived from an EMBL/GenBank/DDBJ whole genome shotgun (WGS) entry which is preliminary data.</text>
</comment>
<protein>
    <submittedName>
        <fullName evidence="7">Response regulator</fullName>
    </submittedName>
</protein>
<evidence type="ECO:0000256" key="4">
    <source>
        <dbReference type="PROSITE-ProRule" id="PRU00169"/>
    </source>
</evidence>
<organism evidence="7 8">
    <name type="scientific">Cohnella cellulosilytica</name>
    <dbReference type="NCBI Taxonomy" id="986710"/>
    <lineage>
        <taxon>Bacteria</taxon>
        <taxon>Bacillati</taxon>
        <taxon>Bacillota</taxon>
        <taxon>Bacilli</taxon>
        <taxon>Bacillales</taxon>
        <taxon>Paenibacillaceae</taxon>
        <taxon>Cohnella</taxon>
    </lineage>
</organism>
<dbReference type="InterPro" id="IPR018060">
    <property type="entry name" value="HTH_AraC"/>
</dbReference>
<evidence type="ECO:0000256" key="1">
    <source>
        <dbReference type="ARBA" id="ARBA00023015"/>
    </source>
</evidence>
<feature type="modified residue" description="4-aspartylphosphate" evidence="4">
    <location>
        <position position="54"/>
    </location>
</feature>
<dbReference type="Pfam" id="PF00072">
    <property type="entry name" value="Response_reg"/>
    <property type="match status" value="1"/>
</dbReference>
<keyword evidence="8" id="KW-1185">Reference proteome</keyword>
<accession>A0ABW2FCA5</accession>
<dbReference type="Proteomes" id="UP001596378">
    <property type="component" value="Unassembled WGS sequence"/>
</dbReference>
<evidence type="ECO:0000313" key="7">
    <source>
        <dbReference type="EMBL" id="MFC7150708.1"/>
    </source>
</evidence>
<dbReference type="Pfam" id="PF12833">
    <property type="entry name" value="HTH_18"/>
    <property type="match status" value="1"/>
</dbReference>
<feature type="domain" description="HTH araC/xylS-type" evidence="5">
    <location>
        <begin position="421"/>
        <end position="519"/>
    </location>
</feature>
<dbReference type="EMBL" id="JBHTAI010000012">
    <property type="protein sequence ID" value="MFC7150708.1"/>
    <property type="molecule type" value="Genomic_DNA"/>
</dbReference>
<sequence length="520" mass="57833">MRIVVVEDEVLVRKGILSGIPWEEHGIQVVGDAADGRTGLELIRRLKPDMVITDIQMPIMDGLEMIRLVRKELPDTAILILSVREDFGAVREAIRLGVIDYVHKLTMSPEELLESVLQARNAKAGASDELAKRPGSDSGSASALGLPEWLAGAQADGEDREFVPEGRLFAVGIVRLPPDSDGGAAGRLLAAASEPGLREAILHTAVPDSVFVASASPSVEPADAESDEMLAARWRDDLAAALRKLGPEGARLSVGLGAIRGRTEERNEAYREAQEALAGRFYSGPGSAHLYSPEAVSDDSSEDSARFAPTATLKAYLAALEQTDGDLAVRRFEELFPAVPSTRISPRLVRERMLQWQSSVALLLGEWGYPLQGFWEQSSPFEQLNQLDTYEELREWCWRFHTVARELLEDCSQNGRRSEIEQAIRYMKENYRNPLRVQEVAAHVNLSDNYFSFLFSKSTGQPFVHYLHNLRVDKAKELLREGSLPWYEIGERVGFDNPKYFAKIFKRVTGTTPAQFQKNK</sequence>
<dbReference type="InterPro" id="IPR011006">
    <property type="entry name" value="CheY-like_superfamily"/>
</dbReference>